<dbReference type="PANTHER" id="PTHR23506">
    <property type="entry name" value="GH10249P"/>
    <property type="match status" value="1"/>
</dbReference>
<evidence type="ECO:0000256" key="4">
    <source>
        <dbReference type="ARBA" id="ARBA00022989"/>
    </source>
</evidence>
<evidence type="ECO:0000313" key="7">
    <source>
        <dbReference type="EMBL" id="KAG5683575.1"/>
    </source>
</evidence>
<evidence type="ECO:0000256" key="1">
    <source>
        <dbReference type="ARBA" id="ARBA00004141"/>
    </source>
</evidence>
<keyword evidence="4 6" id="KW-1133">Transmembrane helix</keyword>
<dbReference type="GO" id="GO:0043195">
    <property type="term" value="C:terminal bouton"/>
    <property type="evidence" value="ECO:0007669"/>
    <property type="project" value="TreeGrafter"/>
</dbReference>
<dbReference type="EMBL" id="JADBJN010000001">
    <property type="protein sequence ID" value="KAG5683575.1"/>
    <property type="molecule type" value="Genomic_DNA"/>
</dbReference>
<name>A0A9J6CNY1_POLVA</name>
<protein>
    <submittedName>
        <fullName evidence="7">Uncharacterized protein</fullName>
    </submittedName>
</protein>
<reference evidence="7" key="1">
    <citation type="submission" date="2021-03" db="EMBL/GenBank/DDBJ databases">
        <title>Chromosome level genome of the anhydrobiotic midge Polypedilum vanderplanki.</title>
        <authorList>
            <person name="Yoshida Y."/>
            <person name="Kikawada T."/>
            <person name="Gusev O."/>
        </authorList>
    </citation>
    <scope>NUCLEOTIDE SEQUENCE</scope>
    <source>
        <strain evidence="7">NIAS01</strain>
        <tissue evidence="7">Whole body or cell culture</tissue>
    </source>
</reference>
<dbReference type="OrthoDB" id="5086884at2759"/>
<proteinExistence type="predicted"/>
<accession>A0A9J6CNY1</accession>
<dbReference type="SUPFAM" id="SSF103473">
    <property type="entry name" value="MFS general substrate transporter"/>
    <property type="match status" value="1"/>
</dbReference>
<gene>
    <name evidence="7" type="ORF">PVAND_012848</name>
</gene>
<evidence type="ECO:0000313" key="8">
    <source>
        <dbReference type="Proteomes" id="UP001107558"/>
    </source>
</evidence>
<keyword evidence="2" id="KW-0813">Transport</keyword>
<dbReference type="InterPro" id="IPR036259">
    <property type="entry name" value="MFS_trans_sf"/>
</dbReference>
<evidence type="ECO:0000256" key="2">
    <source>
        <dbReference type="ARBA" id="ARBA00022448"/>
    </source>
</evidence>
<keyword evidence="5 6" id="KW-0472">Membrane</keyword>
<feature type="transmembrane region" description="Helical" evidence="6">
    <location>
        <begin position="20"/>
        <end position="38"/>
    </location>
</feature>
<dbReference type="GO" id="GO:0015842">
    <property type="term" value="P:aminergic neurotransmitter loading into synaptic vesicle"/>
    <property type="evidence" value="ECO:0007669"/>
    <property type="project" value="TreeGrafter"/>
</dbReference>
<dbReference type="AlphaFoldDB" id="A0A9J6CNY1"/>
<dbReference type="GO" id="GO:0005335">
    <property type="term" value="F:serotonin:sodium:chloride symporter activity"/>
    <property type="evidence" value="ECO:0007669"/>
    <property type="project" value="TreeGrafter"/>
</dbReference>
<dbReference type="Proteomes" id="UP001107558">
    <property type="component" value="Chromosome 1"/>
</dbReference>
<evidence type="ECO:0000256" key="3">
    <source>
        <dbReference type="ARBA" id="ARBA00022692"/>
    </source>
</evidence>
<evidence type="ECO:0000256" key="6">
    <source>
        <dbReference type="SAM" id="Phobius"/>
    </source>
</evidence>
<dbReference type="Gene3D" id="1.20.1250.20">
    <property type="entry name" value="MFS general substrate transporter like domains"/>
    <property type="match status" value="1"/>
</dbReference>
<feature type="transmembrane region" description="Helical" evidence="6">
    <location>
        <begin position="128"/>
        <end position="148"/>
    </location>
</feature>
<dbReference type="PANTHER" id="PTHR23506:SF4">
    <property type="entry name" value="PORTABELLA"/>
    <property type="match status" value="1"/>
</dbReference>
<sequence>MTSSQPIVDGDGWLEYGKEIVLAFWGSLSTVVAGYFGWLVRRLRLRLKEYIDFCLGLGIGILDTSLVPYLVRLTDSITQKCDESCEENDIPSNYGSVYAIQQTAVSLAYSIVPFLAGEMVESMGFKTIMRLLGICNFIYGPLLLFITIKHNLNNTSAKQPDLLLKETNPSDYRRFYNSIE</sequence>
<dbReference type="GO" id="GO:0030672">
    <property type="term" value="C:synaptic vesicle membrane"/>
    <property type="evidence" value="ECO:0007669"/>
    <property type="project" value="TreeGrafter"/>
</dbReference>
<evidence type="ECO:0000256" key="5">
    <source>
        <dbReference type="ARBA" id="ARBA00023136"/>
    </source>
</evidence>
<dbReference type="InterPro" id="IPR050930">
    <property type="entry name" value="MFS_Vesicular_Transporter"/>
</dbReference>
<comment type="caution">
    <text evidence="7">The sequence shown here is derived from an EMBL/GenBank/DDBJ whole genome shotgun (WGS) entry which is preliminary data.</text>
</comment>
<organism evidence="7 8">
    <name type="scientific">Polypedilum vanderplanki</name>
    <name type="common">Sleeping chironomid midge</name>
    <dbReference type="NCBI Taxonomy" id="319348"/>
    <lineage>
        <taxon>Eukaryota</taxon>
        <taxon>Metazoa</taxon>
        <taxon>Ecdysozoa</taxon>
        <taxon>Arthropoda</taxon>
        <taxon>Hexapoda</taxon>
        <taxon>Insecta</taxon>
        <taxon>Pterygota</taxon>
        <taxon>Neoptera</taxon>
        <taxon>Endopterygota</taxon>
        <taxon>Diptera</taxon>
        <taxon>Nematocera</taxon>
        <taxon>Chironomoidea</taxon>
        <taxon>Chironomidae</taxon>
        <taxon>Chironominae</taxon>
        <taxon>Polypedilum</taxon>
        <taxon>Polypedilum</taxon>
    </lineage>
</organism>
<comment type="subcellular location">
    <subcellularLocation>
        <location evidence="1">Membrane</location>
        <topology evidence="1">Multi-pass membrane protein</topology>
    </subcellularLocation>
</comment>
<keyword evidence="8" id="KW-1185">Reference proteome</keyword>
<keyword evidence="3 6" id="KW-0812">Transmembrane</keyword>